<feature type="compositionally biased region" description="Basic and acidic residues" evidence="1">
    <location>
        <begin position="564"/>
        <end position="576"/>
    </location>
</feature>
<name>A0AAD6SMZ7_9AGAR</name>
<feature type="compositionally biased region" description="Low complexity" evidence="1">
    <location>
        <begin position="803"/>
        <end position="815"/>
    </location>
</feature>
<feature type="compositionally biased region" description="Basic and acidic residues" evidence="1">
    <location>
        <begin position="164"/>
        <end position="173"/>
    </location>
</feature>
<organism evidence="2 3">
    <name type="scientific">Mycena alexandri</name>
    <dbReference type="NCBI Taxonomy" id="1745969"/>
    <lineage>
        <taxon>Eukaryota</taxon>
        <taxon>Fungi</taxon>
        <taxon>Dikarya</taxon>
        <taxon>Basidiomycota</taxon>
        <taxon>Agaricomycotina</taxon>
        <taxon>Agaricomycetes</taxon>
        <taxon>Agaricomycetidae</taxon>
        <taxon>Agaricales</taxon>
        <taxon>Marasmiineae</taxon>
        <taxon>Mycenaceae</taxon>
        <taxon>Mycena</taxon>
    </lineage>
</organism>
<feature type="region of interest" description="Disordered" evidence="1">
    <location>
        <begin position="152"/>
        <end position="173"/>
    </location>
</feature>
<feature type="region of interest" description="Disordered" evidence="1">
    <location>
        <begin position="564"/>
        <end position="585"/>
    </location>
</feature>
<feature type="compositionally biased region" description="Basic and acidic residues" evidence="1">
    <location>
        <begin position="786"/>
        <end position="798"/>
    </location>
</feature>
<feature type="region of interest" description="Disordered" evidence="1">
    <location>
        <begin position="646"/>
        <end position="690"/>
    </location>
</feature>
<comment type="caution">
    <text evidence="2">The sequence shown here is derived from an EMBL/GenBank/DDBJ whole genome shotgun (WGS) entry which is preliminary data.</text>
</comment>
<dbReference type="Proteomes" id="UP001218188">
    <property type="component" value="Unassembled WGS sequence"/>
</dbReference>
<keyword evidence="3" id="KW-1185">Reference proteome</keyword>
<evidence type="ECO:0000313" key="2">
    <source>
        <dbReference type="EMBL" id="KAJ7030554.1"/>
    </source>
</evidence>
<evidence type="ECO:0000256" key="1">
    <source>
        <dbReference type="SAM" id="MobiDB-lite"/>
    </source>
</evidence>
<proteinExistence type="predicted"/>
<gene>
    <name evidence="2" type="ORF">C8F04DRAFT_1186767</name>
</gene>
<feature type="compositionally biased region" description="Basic residues" evidence="1">
    <location>
        <begin position="674"/>
        <end position="684"/>
    </location>
</feature>
<reference evidence="2" key="1">
    <citation type="submission" date="2023-03" db="EMBL/GenBank/DDBJ databases">
        <title>Massive genome expansion in bonnet fungi (Mycena s.s.) driven by repeated elements and novel gene families across ecological guilds.</title>
        <authorList>
            <consortium name="Lawrence Berkeley National Laboratory"/>
            <person name="Harder C.B."/>
            <person name="Miyauchi S."/>
            <person name="Viragh M."/>
            <person name="Kuo A."/>
            <person name="Thoen E."/>
            <person name="Andreopoulos B."/>
            <person name="Lu D."/>
            <person name="Skrede I."/>
            <person name="Drula E."/>
            <person name="Henrissat B."/>
            <person name="Morin E."/>
            <person name="Kohler A."/>
            <person name="Barry K."/>
            <person name="LaButti K."/>
            <person name="Morin E."/>
            <person name="Salamov A."/>
            <person name="Lipzen A."/>
            <person name="Mereny Z."/>
            <person name="Hegedus B."/>
            <person name="Baldrian P."/>
            <person name="Stursova M."/>
            <person name="Weitz H."/>
            <person name="Taylor A."/>
            <person name="Grigoriev I.V."/>
            <person name="Nagy L.G."/>
            <person name="Martin F."/>
            <person name="Kauserud H."/>
        </authorList>
    </citation>
    <scope>NUCLEOTIDE SEQUENCE</scope>
    <source>
        <strain evidence="2">CBHHK200</strain>
    </source>
</reference>
<protein>
    <submittedName>
        <fullName evidence="2">Uncharacterized protein</fullName>
    </submittedName>
</protein>
<dbReference type="AlphaFoldDB" id="A0AAD6SMZ7"/>
<evidence type="ECO:0000313" key="3">
    <source>
        <dbReference type="Proteomes" id="UP001218188"/>
    </source>
</evidence>
<dbReference type="EMBL" id="JARJCM010000090">
    <property type="protein sequence ID" value="KAJ7030554.1"/>
    <property type="molecule type" value="Genomic_DNA"/>
</dbReference>
<accession>A0AAD6SMZ7</accession>
<sequence>MKQSWVGGASVIRKKTLTRRLLWHPLRRLCSTSGKPGSGSPHPRSIDIIRDVYCRAAARYDRRSARKGWRQICGAKLAVGFSVLKKDKLRARSRAPEKVTTSGHYNENELQNWLRWLESPQSQVPSGKKMKQQMETMSPVSRSSLRCCRTKGQRQNGAELAADADSKENEPREADRLLLKSRRDLRIELEPAAGTRGRKEIEACSGCHQSPEVDLLCQNPGRIWANFKGSRPPLKIQSTRLKIARLLPCFQSPAQRNPSYSLCRVSEPQNVPPTQKERERLRYGNVYAANAASPTDIWLSLSGTQGWTSGKWGGMCTWGGRMLLAGIGVIWRCASDLFFPLWVLAFIALFPSRAFWRRVSGSLGFLVETSCQTDLSFTLSSPRFHSAPRTVLYLPFATTSLPVFDVVHGQQLAPPRTLYQTWIHTANRQLTSRQNAMSNKTTYCARQAPIAYFDTVTRATGRLPSKRRSTTTHAGVKPIWFRRRGRCTTSSHVNRQNVGEVGEAGQDAKEAVYARARGVAREACAISSITVSVGQQRPGKATEGEEQFSSMCLTDTREWTAAEGRKDNETVRERSGKGANTKTEGGDRSLVLRMRMGKSGRRRFELNRRLAGGQKTPLRYGDVVVLRPNFGVVAKGRALRLKYSAEGRDRRGSSAVTSYDEDERVERAAGVARKEKRKAGRRSKSSGNAATIGARRTGLIVGGAIYTAPIARERRVDGLGKGKDSTWMGTVNGQRGSEHGMRYTYRRRETSWSFFPVGQTQKGRGNGLNAPATEESILVATSGSRSSERTAFRRRGLDGNDGGRTTKTGARNTTTETRHEGACARGNVILRWTSRRCGRVFGGRNQTLKLEVREGLERR</sequence>
<feature type="region of interest" description="Disordered" evidence="1">
    <location>
        <begin position="780"/>
        <end position="819"/>
    </location>
</feature>